<keyword evidence="7" id="KW-1133">Transmembrane helix</keyword>
<name>A0A8I2Z2H7_VERLO</name>
<dbReference type="InterPro" id="IPR051059">
    <property type="entry name" value="VerF-like"/>
</dbReference>
<dbReference type="GO" id="GO:0000785">
    <property type="term" value="C:chromatin"/>
    <property type="evidence" value="ECO:0007669"/>
    <property type="project" value="TreeGrafter"/>
</dbReference>
<evidence type="ECO:0000256" key="5">
    <source>
        <dbReference type="ARBA" id="ARBA00022833"/>
    </source>
</evidence>
<keyword evidence="3" id="KW-0677">Repeat</keyword>
<sequence length="114" mass="13128">MCLIQNWEGSQACKRRVRRHRFASVLGVARDFGLMDVERELLVDDNGDFEWSRFILIETLIRTGIYVFLLGSAFTIFYNLPPNVVVAELHMSLASPESCFQAYSYQECRVLLSS</sequence>
<comment type="caution">
    <text evidence="8">The sequence shown here is derived from an EMBL/GenBank/DDBJ whole genome shotgun (WGS) entry which is preliminary data.</text>
</comment>
<protein>
    <submittedName>
        <fullName evidence="8">Uncharacterized protein</fullName>
    </submittedName>
</protein>
<evidence type="ECO:0000256" key="2">
    <source>
        <dbReference type="ARBA" id="ARBA00022723"/>
    </source>
</evidence>
<evidence type="ECO:0000256" key="4">
    <source>
        <dbReference type="ARBA" id="ARBA00022771"/>
    </source>
</evidence>
<dbReference type="OrthoDB" id="4846864at2759"/>
<proteinExistence type="predicted"/>
<keyword evidence="6" id="KW-0539">Nucleus</keyword>
<evidence type="ECO:0000313" key="9">
    <source>
        <dbReference type="Proteomes" id="UP000689129"/>
    </source>
</evidence>
<evidence type="ECO:0000313" key="8">
    <source>
        <dbReference type="EMBL" id="KAG7107990.1"/>
    </source>
</evidence>
<dbReference type="PANTHER" id="PTHR40626">
    <property type="entry name" value="MIP31509P"/>
    <property type="match status" value="1"/>
</dbReference>
<gene>
    <name evidence="8" type="ORF">HYQ45_018200</name>
</gene>
<keyword evidence="5" id="KW-0862">Zinc</keyword>
<dbReference type="EMBL" id="JAEMWZ010000701">
    <property type="protein sequence ID" value="KAG7107990.1"/>
    <property type="molecule type" value="Genomic_DNA"/>
</dbReference>
<organism evidence="8 9">
    <name type="scientific">Verticillium longisporum</name>
    <name type="common">Verticillium dahliae var. longisporum</name>
    <dbReference type="NCBI Taxonomy" id="100787"/>
    <lineage>
        <taxon>Eukaryota</taxon>
        <taxon>Fungi</taxon>
        <taxon>Dikarya</taxon>
        <taxon>Ascomycota</taxon>
        <taxon>Pezizomycotina</taxon>
        <taxon>Sordariomycetes</taxon>
        <taxon>Hypocreomycetidae</taxon>
        <taxon>Glomerellales</taxon>
        <taxon>Plectosphaerellaceae</taxon>
        <taxon>Verticillium</taxon>
    </lineage>
</organism>
<dbReference type="GO" id="GO:0008270">
    <property type="term" value="F:zinc ion binding"/>
    <property type="evidence" value="ECO:0007669"/>
    <property type="project" value="UniProtKB-KW"/>
</dbReference>
<keyword evidence="7" id="KW-0812">Transmembrane</keyword>
<accession>A0A8I2Z2H7</accession>
<evidence type="ECO:0000256" key="7">
    <source>
        <dbReference type="SAM" id="Phobius"/>
    </source>
</evidence>
<dbReference type="GO" id="GO:0000981">
    <property type="term" value="F:DNA-binding transcription factor activity, RNA polymerase II-specific"/>
    <property type="evidence" value="ECO:0007669"/>
    <property type="project" value="InterPro"/>
</dbReference>
<dbReference type="GO" id="GO:0005634">
    <property type="term" value="C:nucleus"/>
    <property type="evidence" value="ECO:0007669"/>
    <property type="project" value="UniProtKB-SubCell"/>
</dbReference>
<dbReference type="Proteomes" id="UP000689129">
    <property type="component" value="Unassembled WGS sequence"/>
</dbReference>
<feature type="transmembrane region" description="Helical" evidence="7">
    <location>
        <begin position="60"/>
        <end position="80"/>
    </location>
</feature>
<evidence type="ECO:0000256" key="6">
    <source>
        <dbReference type="ARBA" id="ARBA00023242"/>
    </source>
</evidence>
<dbReference type="AlphaFoldDB" id="A0A8I2Z2H7"/>
<evidence type="ECO:0000256" key="3">
    <source>
        <dbReference type="ARBA" id="ARBA00022737"/>
    </source>
</evidence>
<dbReference type="PANTHER" id="PTHR40626:SF3">
    <property type="entry name" value="TRANSCRIPTION FACTOR WITH C2H2 AND ZN(2)-CYS(6) DNA BINDING DOMAIN (EUROFUNG)-RELATED"/>
    <property type="match status" value="1"/>
</dbReference>
<keyword evidence="4" id="KW-0863">Zinc-finger</keyword>
<dbReference type="GO" id="GO:0000978">
    <property type="term" value="F:RNA polymerase II cis-regulatory region sequence-specific DNA binding"/>
    <property type="evidence" value="ECO:0007669"/>
    <property type="project" value="InterPro"/>
</dbReference>
<keyword evidence="2" id="KW-0479">Metal-binding</keyword>
<reference evidence="8" key="1">
    <citation type="journal article" date="2021" name="Mol. Plant Pathol.">
        <title>A 20-kb lineage-specific genomic region tames virulence in pathogenic amphidiploid Verticillium longisporum.</title>
        <authorList>
            <person name="Harting R."/>
            <person name="Starke J."/>
            <person name="Kusch H."/>
            <person name="Poggeler S."/>
            <person name="Maurus I."/>
            <person name="Schluter R."/>
            <person name="Landesfeind M."/>
            <person name="Bulla I."/>
            <person name="Nowrousian M."/>
            <person name="de Jonge R."/>
            <person name="Stahlhut G."/>
            <person name="Hoff K.J."/>
            <person name="Asshauer K.P."/>
            <person name="Thurmer A."/>
            <person name="Stanke M."/>
            <person name="Daniel R."/>
            <person name="Morgenstern B."/>
            <person name="Thomma B.P.H.J."/>
            <person name="Kronstad J.W."/>
            <person name="Braus-Stromeyer S.A."/>
            <person name="Braus G.H."/>
        </authorList>
    </citation>
    <scope>NUCLEOTIDE SEQUENCE</scope>
    <source>
        <strain evidence="8">Vl32</strain>
    </source>
</reference>
<comment type="subcellular location">
    <subcellularLocation>
        <location evidence="1">Nucleus</location>
    </subcellularLocation>
</comment>
<evidence type="ECO:0000256" key="1">
    <source>
        <dbReference type="ARBA" id="ARBA00004123"/>
    </source>
</evidence>
<keyword evidence="7" id="KW-0472">Membrane</keyword>